<dbReference type="Pfam" id="PF00571">
    <property type="entry name" value="CBS"/>
    <property type="match status" value="2"/>
</dbReference>
<proteinExistence type="predicted"/>
<keyword evidence="3" id="KW-1185">Reference proteome</keyword>
<dbReference type="KEGG" id="yti:FNA67_15780"/>
<dbReference type="Proteomes" id="UP000321062">
    <property type="component" value="Chromosome"/>
</dbReference>
<dbReference type="SUPFAM" id="SSF54631">
    <property type="entry name" value="CBS-domain pair"/>
    <property type="match status" value="1"/>
</dbReference>
<dbReference type="InterPro" id="IPR000644">
    <property type="entry name" value="CBS_dom"/>
</dbReference>
<gene>
    <name evidence="2" type="ORF">FNA67_15780</name>
</gene>
<dbReference type="SMART" id="SM00116">
    <property type="entry name" value="CBS"/>
    <property type="match status" value="2"/>
</dbReference>
<sequence>MLVDNILQSKGTVVYTIPSYARLVEAVDILNANNIGAVVVTDRSGSVIGILSERDIVRQLGVHGPDALEMEVGDSMSSAVITCTRTTDVAMLAERMTEFRIRHIPVVENGKLLGIVSIGDVVKRKIEETQQEADAMRDYISSGVG</sequence>
<reference evidence="2 3" key="1">
    <citation type="journal article" date="2015" name="Int. J. Syst. Evol. Microbiol.">
        <title>Youhaiella tibetensis gen. nov., sp. nov., isolated from subsurface sediment.</title>
        <authorList>
            <person name="Wang Y.X."/>
            <person name="Huang F.Q."/>
            <person name="Nogi Y."/>
            <person name="Pang S.J."/>
            <person name="Wang P.K."/>
            <person name="Lv J."/>
        </authorList>
    </citation>
    <scope>NUCLEOTIDE SEQUENCE [LARGE SCALE GENOMIC DNA]</scope>
    <source>
        <strain evidence="3">fig4</strain>
    </source>
</reference>
<protein>
    <submittedName>
        <fullName evidence="2">CBS domain-containing protein</fullName>
    </submittedName>
</protein>
<name>A0A5B9DQS1_9HYPH</name>
<dbReference type="Gene3D" id="3.10.580.10">
    <property type="entry name" value="CBS-domain"/>
    <property type="match status" value="1"/>
</dbReference>
<accession>A0A5B9DQS1</accession>
<evidence type="ECO:0000313" key="2">
    <source>
        <dbReference type="EMBL" id="QEE21557.1"/>
    </source>
</evidence>
<evidence type="ECO:0000313" key="3">
    <source>
        <dbReference type="Proteomes" id="UP000321062"/>
    </source>
</evidence>
<evidence type="ECO:0000256" key="1">
    <source>
        <dbReference type="ARBA" id="ARBA00023122"/>
    </source>
</evidence>
<keyword evidence="1" id="KW-0129">CBS domain</keyword>
<dbReference type="EMBL" id="CP041690">
    <property type="protein sequence ID" value="QEE21557.1"/>
    <property type="molecule type" value="Genomic_DNA"/>
</dbReference>
<dbReference type="CDD" id="cd04623">
    <property type="entry name" value="CBS_pair_bac_euk"/>
    <property type="match status" value="1"/>
</dbReference>
<dbReference type="InterPro" id="IPR044725">
    <property type="entry name" value="CBSX3_CBS_dom"/>
</dbReference>
<dbReference type="InterPro" id="IPR046342">
    <property type="entry name" value="CBS_dom_sf"/>
</dbReference>
<dbReference type="InterPro" id="IPR051257">
    <property type="entry name" value="Diverse_CBS-Domain"/>
</dbReference>
<dbReference type="PANTHER" id="PTHR43080:SF2">
    <property type="entry name" value="CBS DOMAIN-CONTAINING PROTEIN"/>
    <property type="match status" value="1"/>
</dbReference>
<dbReference type="AlphaFoldDB" id="A0A5B9DQS1"/>
<dbReference type="RefSeq" id="WP_049706059.1">
    <property type="nucleotide sequence ID" value="NZ_BMFM01000001.1"/>
</dbReference>
<organism evidence="2 3">
    <name type="scientific">Paradevosia tibetensis</name>
    <dbReference type="NCBI Taxonomy" id="1447062"/>
    <lineage>
        <taxon>Bacteria</taxon>
        <taxon>Pseudomonadati</taxon>
        <taxon>Pseudomonadota</taxon>
        <taxon>Alphaproteobacteria</taxon>
        <taxon>Hyphomicrobiales</taxon>
        <taxon>Devosiaceae</taxon>
        <taxon>Paradevosia</taxon>
    </lineage>
</organism>
<dbReference type="PANTHER" id="PTHR43080">
    <property type="entry name" value="CBS DOMAIN-CONTAINING PROTEIN CBSX3, MITOCHONDRIAL"/>
    <property type="match status" value="1"/>
</dbReference>
<dbReference type="OrthoDB" id="9807125at2"/>
<dbReference type="PROSITE" id="PS51371">
    <property type="entry name" value="CBS"/>
    <property type="match status" value="2"/>
</dbReference>